<comment type="caution">
    <text evidence="1">The sequence shown here is derived from an EMBL/GenBank/DDBJ whole genome shotgun (WGS) entry which is preliminary data.</text>
</comment>
<sequence>MKTKTGIMCPIVVFALAIAVAPLSAGSLKDLFTAATQSNQDYSVYTLDLELAQLKKTKGEIEAKVESDRLSAQNSYVSALASYRSSVLDFYDEVIEAAFAAATAELDLESVDLSLQNAKVDKEYADTRFKNGLISEETYKEIDIAYKTISNNYDLAAWTLLDAKNVFFLITGREWDSSLLPEVPDFSFTASVDDWLAKSTSLEIANLSVKIQELKTASLATNASAYDKRIQETENRKAEVSLSNAESDAKRSYESMKITLRNQAALLQIRTDEYALEELSYQDGLRQYEKGIISQSDKNLNAMSLLSARKNLLAAEKNYIKSIGSCLSSLGENPLGL</sequence>
<dbReference type="AlphaFoldDB" id="A0A644UIB0"/>
<evidence type="ECO:0000313" key="1">
    <source>
        <dbReference type="EMBL" id="MPL78630.1"/>
    </source>
</evidence>
<organism evidence="1">
    <name type="scientific">bioreactor metagenome</name>
    <dbReference type="NCBI Taxonomy" id="1076179"/>
    <lineage>
        <taxon>unclassified sequences</taxon>
        <taxon>metagenomes</taxon>
        <taxon>ecological metagenomes</taxon>
    </lineage>
</organism>
<dbReference type="EMBL" id="VSSQ01000118">
    <property type="protein sequence ID" value="MPL78630.1"/>
    <property type="molecule type" value="Genomic_DNA"/>
</dbReference>
<dbReference type="Gene3D" id="1.20.1600.10">
    <property type="entry name" value="Outer membrane efflux proteins (OEP)"/>
    <property type="match status" value="1"/>
</dbReference>
<evidence type="ECO:0008006" key="2">
    <source>
        <dbReference type="Google" id="ProtNLM"/>
    </source>
</evidence>
<gene>
    <name evidence="1" type="ORF">SDC9_24500</name>
</gene>
<reference evidence="1" key="1">
    <citation type="submission" date="2019-08" db="EMBL/GenBank/DDBJ databases">
        <authorList>
            <person name="Kucharzyk K."/>
            <person name="Murdoch R.W."/>
            <person name="Higgins S."/>
            <person name="Loffler F."/>
        </authorList>
    </citation>
    <scope>NUCLEOTIDE SEQUENCE</scope>
</reference>
<accession>A0A644UIB0</accession>
<name>A0A644UIB0_9ZZZZ</name>
<dbReference type="SUPFAM" id="SSF56954">
    <property type="entry name" value="Outer membrane efflux proteins (OEP)"/>
    <property type="match status" value="1"/>
</dbReference>
<protein>
    <recommendedName>
        <fullName evidence="2">Outer membrane efflux protein</fullName>
    </recommendedName>
</protein>
<proteinExistence type="predicted"/>